<dbReference type="PANTHER" id="PTHR33064:SF37">
    <property type="entry name" value="RIBONUCLEASE H"/>
    <property type="match status" value="1"/>
</dbReference>
<name>A0ABQ0KWS2_MYCCL</name>
<dbReference type="Gene3D" id="3.30.70.270">
    <property type="match status" value="2"/>
</dbReference>
<evidence type="ECO:0000313" key="1">
    <source>
        <dbReference type="EMBL" id="GAT43393.1"/>
    </source>
</evidence>
<dbReference type="CDD" id="cd01647">
    <property type="entry name" value="RT_LTR"/>
    <property type="match status" value="1"/>
</dbReference>
<evidence type="ECO:0008006" key="3">
    <source>
        <dbReference type="Google" id="ProtNLM"/>
    </source>
</evidence>
<organism evidence="1 2">
    <name type="scientific">Mycena chlorophos</name>
    <name type="common">Agaric fungus</name>
    <name type="synonym">Agaricus chlorophos</name>
    <dbReference type="NCBI Taxonomy" id="658473"/>
    <lineage>
        <taxon>Eukaryota</taxon>
        <taxon>Fungi</taxon>
        <taxon>Dikarya</taxon>
        <taxon>Basidiomycota</taxon>
        <taxon>Agaricomycotina</taxon>
        <taxon>Agaricomycetes</taxon>
        <taxon>Agaricomycetidae</taxon>
        <taxon>Agaricales</taxon>
        <taxon>Marasmiineae</taxon>
        <taxon>Mycenaceae</taxon>
        <taxon>Mycena</taxon>
    </lineage>
</organism>
<gene>
    <name evidence="1" type="ORF">MCHLO_01075</name>
</gene>
<sequence>MTPGKTVESYLAASKPGSTVFSRDGRASELFEAFTQSRVDDVAGIPHTVLANVVRERTGLRYSTGSLGDGGEGNRVVRTRHESGEDGKRCVCCQSIDYTCPPDPEREVPETVSVLAGKKYKPVGLKVRPVYTELPDKYRIRREIKGDPLAGMPALKPKPPKYAERRGRYTRERMEDMERRHGGFLLRQELDLLHDLVFQHQDAFAWTDAERGSFRHDFFPPIEFPLVEHETWVERSIPIPRGQLEEFCRTIKNKIDAGVYEPSNASYRSKFFGVVKKDGKSIRLVHALEPLNAVTIAHSGLPPATEELANHFAGRACGGCLDLYSGYDHRDIAEGSRDFTTFQTPFGALRLVKLPMGWTNSVPIFHDDVTYILQDEIPHTTIPYIDDVPIRGPGTRYEDTEGKPEVIPENSGIRRFVWEHFENLNRVVQRVKYCGGTFSGSKSVLCAGEFHVVGHLCSFDGRRADEDRVGVIARWGPLKDVSDVRRFLGTVGVLRMFIKDYALLARPIQKLVRNDVEFQWGEDQEKAMERLKEALINAPCLKPLNYDWDSDIVMAVDTSWMAVGLQIY</sequence>
<dbReference type="InterPro" id="IPR051320">
    <property type="entry name" value="Viral_Replic_Matur_Polypro"/>
</dbReference>
<dbReference type="PANTHER" id="PTHR33064">
    <property type="entry name" value="POL PROTEIN"/>
    <property type="match status" value="1"/>
</dbReference>
<protein>
    <recommendedName>
        <fullName evidence="3">Reverse transcriptase/retrotransposon-derived protein RNase H-like domain-containing protein</fullName>
    </recommendedName>
</protein>
<evidence type="ECO:0000313" key="2">
    <source>
        <dbReference type="Proteomes" id="UP000815677"/>
    </source>
</evidence>
<dbReference type="Proteomes" id="UP000815677">
    <property type="component" value="Unassembled WGS sequence"/>
</dbReference>
<reference evidence="1" key="1">
    <citation type="submission" date="2014-09" db="EMBL/GenBank/DDBJ databases">
        <title>Genome sequence of the luminous mushroom Mycena chlorophos for searching fungal bioluminescence genes.</title>
        <authorList>
            <person name="Tanaka Y."/>
            <person name="Kasuga D."/>
            <person name="Oba Y."/>
            <person name="Hase S."/>
            <person name="Sato K."/>
            <person name="Oba Y."/>
            <person name="Sakakibara Y."/>
        </authorList>
    </citation>
    <scope>NUCLEOTIDE SEQUENCE</scope>
</reference>
<dbReference type="EMBL" id="DF838946">
    <property type="protein sequence ID" value="GAT43393.1"/>
    <property type="molecule type" value="Genomic_DNA"/>
</dbReference>
<dbReference type="InterPro" id="IPR043128">
    <property type="entry name" value="Rev_trsase/Diguanyl_cyclase"/>
</dbReference>
<dbReference type="InterPro" id="IPR043502">
    <property type="entry name" value="DNA/RNA_pol_sf"/>
</dbReference>
<accession>A0ABQ0KWS2</accession>
<keyword evidence="2" id="KW-1185">Reference proteome</keyword>
<dbReference type="SUPFAM" id="SSF56672">
    <property type="entry name" value="DNA/RNA polymerases"/>
    <property type="match status" value="1"/>
</dbReference>
<dbReference type="Gene3D" id="3.10.10.10">
    <property type="entry name" value="HIV Type 1 Reverse Transcriptase, subunit A, domain 1"/>
    <property type="match status" value="1"/>
</dbReference>
<proteinExistence type="predicted"/>